<gene>
    <name evidence="3" type="ORF">HHT355_2549</name>
</gene>
<reference evidence="3 4" key="1">
    <citation type="submission" date="2015-06" db="EMBL/GenBank/DDBJ databases">
        <authorList>
            <person name="Wibberg Daniel"/>
        </authorList>
    </citation>
    <scope>NUCLEOTIDE SEQUENCE [LARGE SCALE GENOMIC DNA]</scope>
    <source>
        <strain evidence="3 4">T3/55T</strain>
    </source>
</reference>
<dbReference type="OrthoDB" id="9759262at2"/>
<evidence type="ECO:0000313" key="3">
    <source>
        <dbReference type="EMBL" id="CRZ35732.1"/>
    </source>
</evidence>
<feature type="region of interest" description="Disordered" evidence="2">
    <location>
        <begin position="130"/>
        <end position="149"/>
    </location>
</feature>
<keyword evidence="4" id="KW-1185">Reference proteome</keyword>
<dbReference type="AlphaFoldDB" id="A0A0H5SJP8"/>
<keyword evidence="1" id="KW-0175">Coiled coil</keyword>
<feature type="coiled-coil region" evidence="1">
    <location>
        <begin position="850"/>
        <end position="884"/>
    </location>
</feature>
<evidence type="ECO:0000256" key="1">
    <source>
        <dbReference type="SAM" id="Coils"/>
    </source>
</evidence>
<dbReference type="Gene3D" id="3.30.750.140">
    <property type="match status" value="1"/>
</dbReference>
<dbReference type="RefSeq" id="WP_103203807.1">
    <property type="nucleotide sequence ID" value="NZ_CVTD020000028.1"/>
</dbReference>
<feature type="compositionally biased region" description="Basic and acidic residues" evidence="2">
    <location>
        <begin position="132"/>
        <end position="149"/>
    </location>
</feature>
<dbReference type="Proteomes" id="UP000236497">
    <property type="component" value="Unassembled WGS sequence"/>
</dbReference>
<sequence>MSSKITNNANNDIDLLLEILRKSRTLKASTEKKKENITQTETSKYIRNSKLSSISSDIDGKLMLSVKNNDLNLRKNDKQFQNIKKYIEDIINRMTKEDYKLLYEEGFRIEDLSIEALSLALQYIKEYNSTDNSREDSDRSQNSKESKDNLIRKMESFNLPVTKESVDRINGALKLSEEIPNLEKKDVLYLLKKDLPFTIENLYKARYSRQNKSTVKKLSDSDWQELLPQIEEAINKTGLFADNSTIDNARWLIENDLPITKDNLKIVSGIDNLSKNYDKDQILNKILKGMRNGAYPEDVVLLDDDKLLDGESTYSTEDLSDPDWEKVKHVIENIHENYDSEIIKAVKTDREMTLKGLEELRTSDNTVEYTEDELTKEELAKVLAAKRQLEEIRLKMTAEAALRLERKGFSIDTRPLQEVVERLRYEEENYFRQLYEIEGIRPDENQIENLRLTTQSVRELKVMPAYILGATLHERDQQTMTGLLNAGKNMLDVLEKAKEAYEPLLTKPRSDYGDSIQKAFANMDSLMNEMGIEDTVYNRRAIRILAYNRMEITYENIEQVKAYDLKVNYLLNNLNPAVAVQIIKNGINPMDLNIEELNSLIEKLKSQGYSSLEKYSNYLYKLEKEGEISQAEKKAYIGIYRLLYQLDKSDGAALGAVIKSGREMTLNHLLSALRTNQKVNTDYKIDDEFGLLKDITYENETITDQLGAVFENQADQGNFAQGEILQSIVKQLLDSLSPEKLYGLHRKIKENSPYSTEAEVWDTIGNMTVEKLFDEIRDMKTDTGANQDFYYERLKELREIYTNCDQAIRFLNDFKLPCTTTNLIMAEYVLSNKDTLFKNMKKQLKKTDDLTDTLIDKKTMNEAYDELEKEVNELIDRESEGEEIDSFKLNRLRSLGLQMQFIRNLAKREFYHIPVEVGGKITHVNLTIIRGKGEKGKVSVNYTSDSLGSIKAEATIKDNKLSGYFVCDNAEGLNLLKEQADKLKRYLENENLDIKQINFCLQRSPENIRGYINTEETQETGNPETEKILYRVAKAILNMITSAEETDIVSHREVAD</sequence>
<proteinExistence type="predicted"/>
<dbReference type="InterPro" id="IPR038610">
    <property type="entry name" value="FliK-like_C_sf"/>
</dbReference>
<evidence type="ECO:0000256" key="2">
    <source>
        <dbReference type="SAM" id="MobiDB-lite"/>
    </source>
</evidence>
<name>A0A0H5SJP8_HERHM</name>
<dbReference type="EMBL" id="CVTD020000028">
    <property type="protein sequence ID" value="CRZ35732.1"/>
    <property type="molecule type" value="Genomic_DNA"/>
</dbReference>
<protein>
    <recommendedName>
        <fullName evidence="5">Flagellar hook-length control protein-like C-terminal domain-containing protein</fullName>
    </recommendedName>
</protein>
<dbReference type="Pfam" id="PF19753">
    <property type="entry name" value="DUF6240"/>
    <property type="match status" value="2"/>
</dbReference>
<accession>A0A0H5SJP8</accession>
<dbReference type="InterPro" id="IPR046207">
    <property type="entry name" value="DUF6240"/>
</dbReference>
<evidence type="ECO:0008006" key="5">
    <source>
        <dbReference type="Google" id="ProtNLM"/>
    </source>
</evidence>
<organism evidence="3 4">
    <name type="scientific">Herbinix hemicellulosilytica</name>
    <dbReference type="NCBI Taxonomy" id="1564487"/>
    <lineage>
        <taxon>Bacteria</taxon>
        <taxon>Bacillati</taxon>
        <taxon>Bacillota</taxon>
        <taxon>Clostridia</taxon>
        <taxon>Lachnospirales</taxon>
        <taxon>Lachnospiraceae</taxon>
        <taxon>Herbinix</taxon>
    </lineage>
</organism>
<evidence type="ECO:0000313" key="4">
    <source>
        <dbReference type="Proteomes" id="UP000236497"/>
    </source>
</evidence>